<dbReference type="InterPro" id="IPR029071">
    <property type="entry name" value="Ubiquitin-like_domsf"/>
</dbReference>
<evidence type="ECO:0000313" key="14">
    <source>
        <dbReference type="Proteomes" id="UP001159428"/>
    </source>
</evidence>
<dbReference type="Pfam" id="PF00240">
    <property type="entry name" value="ubiquitin"/>
    <property type="match status" value="1"/>
</dbReference>
<dbReference type="SUPFAM" id="SSF57850">
    <property type="entry name" value="RING/U-box"/>
    <property type="match status" value="2"/>
</dbReference>
<dbReference type="GO" id="GO:0008270">
    <property type="term" value="F:zinc ion binding"/>
    <property type="evidence" value="ECO:0007669"/>
    <property type="project" value="UniProtKB-KW"/>
</dbReference>
<dbReference type="PROSITE" id="PS51873">
    <property type="entry name" value="TRIAD"/>
    <property type="match status" value="1"/>
</dbReference>
<dbReference type="Gene3D" id="3.10.20.90">
    <property type="entry name" value="Phosphatidylinositol 3-kinase Catalytic Subunit, Chain A, domain 1"/>
    <property type="match status" value="1"/>
</dbReference>
<keyword evidence="14" id="KW-1185">Reference proteome</keyword>
<evidence type="ECO:0000256" key="4">
    <source>
        <dbReference type="ARBA" id="ARBA00022553"/>
    </source>
</evidence>
<evidence type="ECO:0000256" key="2">
    <source>
        <dbReference type="ARBA" id="ARBA00004906"/>
    </source>
</evidence>
<evidence type="ECO:0000259" key="11">
    <source>
        <dbReference type="PROSITE" id="PS50053"/>
    </source>
</evidence>
<dbReference type="GO" id="GO:0071818">
    <property type="term" value="C:BAT3 complex"/>
    <property type="evidence" value="ECO:0007669"/>
    <property type="project" value="TreeGrafter"/>
</dbReference>
<evidence type="ECO:0000256" key="1">
    <source>
        <dbReference type="ARBA" id="ARBA00004514"/>
    </source>
</evidence>
<evidence type="ECO:0000256" key="6">
    <source>
        <dbReference type="ARBA" id="ARBA00022723"/>
    </source>
</evidence>
<keyword evidence="4" id="KW-0597">Phosphoprotein</keyword>
<dbReference type="GO" id="GO:0071816">
    <property type="term" value="P:tail-anchored membrane protein insertion into ER membrane"/>
    <property type="evidence" value="ECO:0007669"/>
    <property type="project" value="TreeGrafter"/>
</dbReference>
<keyword evidence="9" id="KW-0833">Ubl conjugation pathway</keyword>
<reference evidence="13 14" key="1">
    <citation type="submission" date="2022-05" db="EMBL/GenBank/DDBJ databases">
        <authorList>
            <consortium name="Genoscope - CEA"/>
            <person name="William W."/>
        </authorList>
    </citation>
    <scope>NUCLEOTIDE SEQUENCE [LARGE SCALE GENOMIC DNA]</scope>
</reference>
<dbReference type="Gene3D" id="1.20.120.1750">
    <property type="match status" value="1"/>
</dbReference>
<dbReference type="InterPro" id="IPR000626">
    <property type="entry name" value="Ubiquitin-like_dom"/>
</dbReference>
<dbReference type="EMBL" id="CALNXJ010000012">
    <property type="protein sequence ID" value="CAH3110986.1"/>
    <property type="molecule type" value="Genomic_DNA"/>
</dbReference>
<sequence length="342" mass="39112">MAPGLIQIFVYGIRRDITTINIHKDATVKEFFTMISQKKGIPVDQMRAIYTTKQLEIGKRLSDYGVQNESNVFLVLRLLGGSERSIPPEKELDDAVELSNDPDMITWDDDPENKRAKMPCGHAITPESLTAYCRSILDAGRSQFLCPYISQDQPPVYCRKEWDYIDVRRLAVLSEEEIEEFEKKISRNYLIKGMGIQECPKCNSMVQRSEKKLIRVVCPICSMNKSNAFEFCWHCLHEWKNKQSTTVCGNEDCSCEDRRLKMLRNCPRKTIIGVVGCPSLRACVFCGMMIEHVKACKHMRCRCGKEFCFICLKLKEPSGWKCGRYNEACTVAAVQTTIPGDN</sequence>
<comment type="pathway">
    <text evidence="2">Protein modification; protein ubiquitination.</text>
</comment>
<dbReference type="GO" id="GO:0051087">
    <property type="term" value="F:protein-folding chaperone binding"/>
    <property type="evidence" value="ECO:0007669"/>
    <property type="project" value="TreeGrafter"/>
</dbReference>
<dbReference type="InterPro" id="IPR019956">
    <property type="entry name" value="Ubiquitin_dom"/>
</dbReference>
<dbReference type="SUPFAM" id="SSF54236">
    <property type="entry name" value="Ubiquitin-like"/>
    <property type="match status" value="1"/>
</dbReference>
<keyword evidence="5" id="KW-0808">Transferase</keyword>
<dbReference type="Proteomes" id="UP001159428">
    <property type="component" value="Unassembled WGS sequence"/>
</dbReference>
<dbReference type="GO" id="GO:0016740">
    <property type="term" value="F:transferase activity"/>
    <property type="evidence" value="ECO:0007669"/>
    <property type="project" value="UniProtKB-KW"/>
</dbReference>
<evidence type="ECO:0000259" key="12">
    <source>
        <dbReference type="PROSITE" id="PS51873"/>
    </source>
</evidence>
<evidence type="ECO:0008006" key="15">
    <source>
        <dbReference type="Google" id="ProtNLM"/>
    </source>
</evidence>
<keyword evidence="10" id="KW-0862">Zinc</keyword>
<evidence type="ECO:0000256" key="5">
    <source>
        <dbReference type="ARBA" id="ARBA00022679"/>
    </source>
</evidence>
<comment type="subcellular location">
    <subcellularLocation>
        <location evidence="1">Cytoplasm</location>
        <location evidence="1">Cytosol</location>
    </subcellularLocation>
</comment>
<evidence type="ECO:0000256" key="8">
    <source>
        <dbReference type="ARBA" id="ARBA00022771"/>
    </source>
</evidence>
<evidence type="ECO:0000256" key="7">
    <source>
        <dbReference type="ARBA" id="ARBA00022737"/>
    </source>
</evidence>
<evidence type="ECO:0000256" key="10">
    <source>
        <dbReference type="ARBA" id="ARBA00022833"/>
    </source>
</evidence>
<dbReference type="PANTHER" id="PTHR46555">
    <property type="entry name" value="UBIQUITIN-LIKE PROTEIN 4A"/>
    <property type="match status" value="1"/>
</dbReference>
<protein>
    <recommendedName>
        <fullName evidence="15">RBR-type E3 ubiquitin transferase</fullName>
    </recommendedName>
</protein>
<evidence type="ECO:0000256" key="3">
    <source>
        <dbReference type="ARBA" id="ARBA00022490"/>
    </source>
</evidence>
<dbReference type="AlphaFoldDB" id="A0AAU9WHX6"/>
<feature type="domain" description="RING-type" evidence="12">
    <location>
        <begin position="90"/>
        <end position="333"/>
    </location>
</feature>
<keyword evidence="8" id="KW-0863">Zinc-finger</keyword>
<keyword evidence="3" id="KW-0963">Cytoplasm</keyword>
<dbReference type="PRINTS" id="PR00348">
    <property type="entry name" value="UBIQUITIN"/>
</dbReference>
<evidence type="ECO:0000256" key="9">
    <source>
        <dbReference type="ARBA" id="ARBA00022786"/>
    </source>
</evidence>
<accession>A0AAU9WHX6</accession>
<dbReference type="InterPro" id="IPR044066">
    <property type="entry name" value="TRIAD_supradom"/>
</dbReference>
<dbReference type="SMART" id="SM00213">
    <property type="entry name" value="UBQ"/>
    <property type="match status" value="1"/>
</dbReference>
<dbReference type="PROSITE" id="PS50053">
    <property type="entry name" value="UBIQUITIN_2"/>
    <property type="match status" value="1"/>
</dbReference>
<dbReference type="GO" id="GO:0009893">
    <property type="term" value="P:positive regulation of metabolic process"/>
    <property type="evidence" value="ECO:0007669"/>
    <property type="project" value="UniProtKB-ARBA"/>
</dbReference>
<name>A0AAU9WHX6_9CNID</name>
<proteinExistence type="predicted"/>
<organism evidence="13 14">
    <name type="scientific">Pocillopora meandrina</name>
    <dbReference type="NCBI Taxonomy" id="46732"/>
    <lineage>
        <taxon>Eukaryota</taxon>
        <taxon>Metazoa</taxon>
        <taxon>Cnidaria</taxon>
        <taxon>Anthozoa</taxon>
        <taxon>Hexacorallia</taxon>
        <taxon>Scleractinia</taxon>
        <taxon>Astrocoeniina</taxon>
        <taxon>Pocilloporidae</taxon>
        <taxon>Pocillopora</taxon>
    </lineage>
</organism>
<dbReference type="GO" id="GO:0006620">
    <property type="term" value="P:post-translational protein targeting to endoplasmic reticulum membrane"/>
    <property type="evidence" value="ECO:0007669"/>
    <property type="project" value="InterPro"/>
</dbReference>
<feature type="domain" description="Ubiquitin-like" evidence="11">
    <location>
        <begin position="6"/>
        <end position="81"/>
    </location>
</feature>
<comment type="caution">
    <text evidence="13">The sequence shown here is derived from an EMBL/GenBank/DDBJ whole genome shotgun (WGS) entry which is preliminary data.</text>
</comment>
<keyword evidence="6" id="KW-0479">Metal-binding</keyword>
<keyword evidence="7" id="KW-0677">Repeat</keyword>
<gene>
    <name evidence="13" type="ORF">PMEA_00003903</name>
</gene>
<evidence type="ECO:0000313" key="13">
    <source>
        <dbReference type="EMBL" id="CAH3110986.1"/>
    </source>
</evidence>
<dbReference type="PANTHER" id="PTHR46555:SF1">
    <property type="entry name" value="UBIQUITIN-LIKE PROTEIN 4A"/>
    <property type="match status" value="1"/>
</dbReference>
<dbReference type="InterPro" id="IPR047154">
    <property type="entry name" value="UBL4A-like"/>
</dbReference>